<dbReference type="EMBL" id="SJOA01000006">
    <property type="protein sequence ID" value="TCB59857.1"/>
    <property type="molecule type" value="Genomic_DNA"/>
</dbReference>
<evidence type="ECO:0000313" key="1">
    <source>
        <dbReference type="EMBL" id="TCB59857.1"/>
    </source>
</evidence>
<accession>A0A4R0EPV2</accession>
<organism evidence="1 2">
    <name type="scientific">Acinetobacter terrae</name>
    <dbReference type="NCBI Taxonomy" id="2731247"/>
    <lineage>
        <taxon>Bacteria</taxon>
        <taxon>Pseudomonadati</taxon>
        <taxon>Pseudomonadota</taxon>
        <taxon>Gammaproteobacteria</taxon>
        <taxon>Moraxellales</taxon>
        <taxon>Moraxellaceae</taxon>
        <taxon>Acinetobacter</taxon>
        <taxon>Acinetobacter Taxon 24</taxon>
    </lineage>
</organism>
<gene>
    <name evidence="1" type="ORF">E0H85_06320</name>
</gene>
<dbReference type="AlphaFoldDB" id="A0A4R0EPV2"/>
<evidence type="ECO:0000313" key="2">
    <source>
        <dbReference type="Proteomes" id="UP000291380"/>
    </source>
</evidence>
<dbReference type="Proteomes" id="UP000291380">
    <property type="component" value="Unassembled WGS sequence"/>
</dbReference>
<dbReference type="RefSeq" id="WP_067726289.1">
    <property type="nucleotide sequence ID" value="NZ_JABERI010000029.1"/>
</dbReference>
<name>A0A4R0EPV2_9GAMM</name>
<protein>
    <submittedName>
        <fullName evidence="1">Uncharacterized protein</fullName>
    </submittedName>
</protein>
<reference evidence="1 2" key="1">
    <citation type="submission" date="2019-02" db="EMBL/GenBank/DDBJ databases">
        <title>High diversity of culturable Acinetobacter species in natural soil and water ecosystems.</title>
        <authorList>
            <person name="Radolfova-Krizova L."/>
            <person name="Nemec A."/>
        </authorList>
    </citation>
    <scope>NUCLEOTIDE SEQUENCE [LARGE SCALE GENOMIC DNA]</scope>
    <source>
        <strain evidence="1 2">ANC 4281</strain>
    </source>
</reference>
<sequence>MKLSEQVKQAFFDYIDQNYKVPNYLLISPDSYKTLLEERSNFITTTPMDTGIVDMKFLGCEIGVAPDDGPSFEWKKK</sequence>
<comment type="caution">
    <text evidence="1">The sequence shown here is derived from an EMBL/GenBank/DDBJ whole genome shotgun (WGS) entry which is preliminary data.</text>
</comment>
<proteinExistence type="predicted"/>
<dbReference type="OrthoDB" id="6693954at2"/>